<evidence type="ECO:0008006" key="3">
    <source>
        <dbReference type="Google" id="ProtNLM"/>
    </source>
</evidence>
<evidence type="ECO:0000313" key="1">
    <source>
        <dbReference type="EMBL" id="MDX8480907.1"/>
    </source>
</evidence>
<reference evidence="1 2" key="1">
    <citation type="submission" date="2023-08" db="EMBL/GenBank/DDBJ databases">
        <title>Implementing the SeqCode for naming new Mesorhizobium species isolated from Vachellia karroo root nodules.</title>
        <authorList>
            <person name="Van Lill M."/>
        </authorList>
    </citation>
    <scope>NUCLEOTIDE SEQUENCE [LARGE SCALE GENOMIC DNA]</scope>
    <source>
        <strain evidence="1 2">VK24D</strain>
    </source>
</reference>
<name>A0ABU4Y4S8_9HYPH</name>
<dbReference type="EMBL" id="JAVIIW010000025">
    <property type="protein sequence ID" value="MDX8480907.1"/>
    <property type="molecule type" value="Genomic_DNA"/>
</dbReference>
<sequence>MSSGWDRDDLARLLALEHAFCALTLISASNFAYLAETTPSAAVKQFREAIEGSVYDTGQASKETKAAMKHHLKRMFDHIAEMAKHAGQGTQKS</sequence>
<keyword evidence="2" id="KW-1185">Reference proteome</keyword>
<organism evidence="1 2">
    <name type="scientific">Mesorhizobium album</name>
    <dbReference type="NCBI Taxonomy" id="3072314"/>
    <lineage>
        <taxon>Bacteria</taxon>
        <taxon>Pseudomonadati</taxon>
        <taxon>Pseudomonadota</taxon>
        <taxon>Alphaproteobacteria</taxon>
        <taxon>Hyphomicrobiales</taxon>
        <taxon>Phyllobacteriaceae</taxon>
        <taxon>Mesorhizobium</taxon>
    </lineage>
</organism>
<proteinExistence type="predicted"/>
<comment type="caution">
    <text evidence="1">The sequence shown here is derived from an EMBL/GenBank/DDBJ whole genome shotgun (WGS) entry which is preliminary data.</text>
</comment>
<protein>
    <recommendedName>
        <fullName evidence="3">FCD domain-containing protein</fullName>
    </recommendedName>
</protein>
<dbReference type="Proteomes" id="UP001287059">
    <property type="component" value="Unassembled WGS sequence"/>
</dbReference>
<dbReference type="RefSeq" id="WP_320222825.1">
    <property type="nucleotide sequence ID" value="NZ_JAVIIW010000025.1"/>
</dbReference>
<evidence type="ECO:0000313" key="2">
    <source>
        <dbReference type="Proteomes" id="UP001287059"/>
    </source>
</evidence>
<gene>
    <name evidence="1" type="ORF">RFN28_20965</name>
</gene>
<accession>A0ABU4Y4S8</accession>